<sequence>MKVLMINTVSGYGSTGSICEDIANVLEHQGHECFIAYGQLTTDYARSYKIGTVIENHLHNVGSRLLGKQGYFTKKGTQKLVSYIQEINPDVIHLHNLHGNYLNLQILFEYLIESGTPLAWTLHDCWAFTGKCAHYTDVQCYKWQTHCYACPQVKKYPPSLFFDSSSEMYDDKKKWFTNVSQMTVIPVSNWLADEVKKSFLNKYTISPIYNWIDHTTFKDFGEQNFSTTYDVDSGKFTILLVSASWHSNDPKFQDALKLSKIISDDMQIVMIGNIDGKKLLPHNIKHIPYVHGKEELAKAYSFSDVYVHLSTEDTFGKVIAEALSCGTPAIVYDSTACPEVLGENCGYVVEKRNVEQLSEAINKVKEKGREYFSASCRKRVIENFDYYTNINQTIGIYKDILGYDS</sequence>
<keyword evidence="5" id="KW-1185">Reference proteome</keyword>
<dbReference type="SUPFAM" id="SSF53756">
    <property type="entry name" value="UDP-Glycosyltransferase/glycogen phosphorylase"/>
    <property type="match status" value="1"/>
</dbReference>
<dbReference type="Pfam" id="PF00534">
    <property type="entry name" value="Glycos_transf_1"/>
    <property type="match status" value="1"/>
</dbReference>
<feature type="domain" description="Glycosyl transferase family 1" evidence="2">
    <location>
        <begin position="264"/>
        <end position="368"/>
    </location>
</feature>
<dbReference type="EMBL" id="JACJIS010000003">
    <property type="protein sequence ID" value="MBA9074634.1"/>
    <property type="molecule type" value="Genomic_DNA"/>
</dbReference>
<evidence type="ECO:0000313" key="5">
    <source>
        <dbReference type="Proteomes" id="UP000555003"/>
    </source>
</evidence>
<comment type="caution">
    <text evidence="4">The sequence shown here is derived from an EMBL/GenBank/DDBJ whole genome shotgun (WGS) entry which is preliminary data.</text>
</comment>
<accession>A0ABR6DSF7</accession>
<dbReference type="Gene3D" id="3.40.50.2000">
    <property type="entry name" value="Glycogen Phosphorylase B"/>
    <property type="match status" value="2"/>
</dbReference>
<dbReference type="Proteomes" id="UP000555003">
    <property type="component" value="Unassembled WGS sequence"/>
</dbReference>
<evidence type="ECO:0000313" key="4">
    <source>
        <dbReference type="EMBL" id="MBA9074634.1"/>
    </source>
</evidence>
<dbReference type="PANTHER" id="PTHR46401">
    <property type="entry name" value="GLYCOSYLTRANSFERASE WBBK-RELATED"/>
    <property type="match status" value="1"/>
</dbReference>
<gene>
    <name evidence="4" type="ORF">GGR22_002807</name>
</gene>
<dbReference type="RefSeq" id="WP_182494137.1">
    <property type="nucleotide sequence ID" value="NZ_JACJIS010000003.1"/>
</dbReference>
<dbReference type="InterPro" id="IPR001296">
    <property type="entry name" value="Glyco_trans_1"/>
</dbReference>
<evidence type="ECO:0000256" key="1">
    <source>
        <dbReference type="ARBA" id="ARBA00022679"/>
    </source>
</evidence>
<dbReference type="PANTHER" id="PTHR46401:SF2">
    <property type="entry name" value="GLYCOSYLTRANSFERASE WBBK-RELATED"/>
    <property type="match status" value="1"/>
</dbReference>
<proteinExistence type="predicted"/>
<protein>
    <submittedName>
        <fullName evidence="4">Glycosyltransferase involved in cell wall biosynthesis</fullName>
    </submittedName>
</protein>
<reference evidence="4 5" key="1">
    <citation type="submission" date="2020-08" db="EMBL/GenBank/DDBJ databases">
        <title>Genomic Encyclopedia of Type Strains, Phase IV (KMG-IV): sequencing the most valuable type-strain genomes for metagenomic binning, comparative biology and taxonomic classification.</title>
        <authorList>
            <person name="Goeker M."/>
        </authorList>
    </citation>
    <scope>NUCLEOTIDE SEQUENCE [LARGE SCALE GENOMIC DNA]</scope>
    <source>
        <strain evidence="4 5">DSM 100397</strain>
    </source>
</reference>
<name>A0ABR6DSF7_9FLAO</name>
<dbReference type="InterPro" id="IPR028098">
    <property type="entry name" value="Glyco_trans_4-like_N"/>
</dbReference>
<evidence type="ECO:0000259" key="3">
    <source>
        <dbReference type="Pfam" id="PF13439"/>
    </source>
</evidence>
<evidence type="ECO:0000259" key="2">
    <source>
        <dbReference type="Pfam" id="PF00534"/>
    </source>
</evidence>
<organism evidence="4 5">
    <name type="scientific">Flavobacterium gossypii</name>
    <dbReference type="NCBI Taxonomy" id="1646119"/>
    <lineage>
        <taxon>Bacteria</taxon>
        <taxon>Pseudomonadati</taxon>
        <taxon>Bacteroidota</taxon>
        <taxon>Flavobacteriia</taxon>
        <taxon>Flavobacteriales</taxon>
        <taxon>Flavobacteriaceae</taxon>
        <taxon>Flavobacterium</taxon>
    </lineage>
</organism>
<feature type="domain" description="Glycosyltransferase subfamily 4-like N-terminal" evidence="3">
    <location>
        <begin position="19"/>
        <end position="214"/>
    </location>
</feature>
<keyword evidence="1" id="KW-0808">Transferase</keyword>
<dbReference type="Pfam" id="PF13439">
    <property type="entry name" value="Glyco_transf_4"/>
    <property type="match status" value="1"/>
</dbReference>